<feature type="non-terminal residue" evidence="6">
    <location>
        <position position="1"/>
    </location>
</feature>
<organism evidence="6">
    <name type="scientific">marine sediment metagenome</name>
    <dbReference type="NCBI Taxonomy" id="412755"/>
    <lineage>
        <taxon>unclassified sequences</taxon>
        <taxon>metagenomes</taxon>
        <taxon>ecological metagenomes</taxon>
    </lineage>
</organism>
<name>X1NQ93_9ZZZZ</name>
<protein>
    <recommendedName>
        <fullName evidence="5">F420-non-reducing hydrogenase iron-sulfur subunit D domain-containing protein</fullName>
    </recommendedName>
</protein>
<evidence type="ECO:0000256" key="1">
    <source>
        <dbReference type="ARBA" id="ARBA00022723"/>
    </source>
</evidence>
<keyword evidence="4" id="KW-0411">Iron-sulfur</keyword>
<feature type="domain" description="F420-non-reducing hydrogenase iron-sulfur subunit D" evidence="5">
    <location>
        <begin position="1"/>
        <end position="69"/>
    </location>
</feature>
<dbReference type="GO" id="GO:0046872">
    <property type="term" value="F:metal ion binding"/>
    <property type="evidence" value="ECO:0007669"/>
    <property type="project" value="UniProtKB-KW"/>
</dbReference>
<dbReference type="GO" id="GO:0051536">
    <property type="term" value="F:iron-sulfur cluster binding"/>
    <property type="evidence" value="ECO:0007669"/>
    <property type="project" value="UniProtKB-KW"/>
</dbReference>
<dbReference type="Pfam" id="PF02662">
    <property type="entry name" value="FlpD"/>
    <property type="match status" value="1"/>
</dbReference>
<reference evidence="6" key="1">
    <citation type="journal article" date="2014" name="Front. Microbiol.">
        <title>High frequency of phylogenetically diverse reductive dehalogenase-homologous genes in deep subseafloor sedimentary metagenomes.</title>
        <authorList>
            <person name="Kawai M."/>
            <person name="Futagami T."/>
            <person name="Toyoda A."/>
            <person name="Takaki Y."/>
            <person name="Nishi S."/>
            <person name="Hori S."/>
            <person name="Arai W."/>
            <person name="Tsubouchi T."/>
            <person name="Morono Y."/>
            <person name="Uchiyama I."/>
            <person name="Ito T."/>
            <person name="Fujiyama A."/>
            <person name="Inagaki F."/>
            <person name="Takami H."/>
        </authorList>
    </citation>
    <scope>NUCLEOTIDE SEQUENCE</scope>
    <source>
        <strain evidence="6">Expedition CK06-06</strain>
    </source>
</reference>
<comment type="caution">
    <text evidence="6">The sequence shown here is derived from an EMBL/GenBank/DDBJ whole genome shotgun (WGS) entry which is preliminary data.</text>
</comment>
<gene>
    <name evidence="6" type="ORF">S06H3_27147</name>
</gene>
<proteinExistence type="predicted"/>
<dbReference type="AlphaFoldDB" id="X1NQ93"/>
<evidence type="ECO:0000256" key="4">
    <source>
        <dbReference type="ARBA" id="ARBA00023014"/>
    </source>
</evidence>
<keyword evidence="3" id="KW-0408">Iron</keyword>
<dbReference type="EMBL" id="BARV01015732">
    <property type="protein sequence ID" value="GAI32376.1"/>
    <property type="molecule type" value="Genomic_DNA"/>
</dbReference>
<evidence type="ECO:0000256" key="2">
    <source>
        <dbReference type="ARBA" id="ARBA00023002"/>
    </source>
</evidence>
<evidence type="ECO:0000259" key="5">
    <source>
        <dbReference type="Pfam" id="PF02662"/>
    </source>
</evidence>
<keyword evidence="1" id="KW-0479">Metal-binding</keyword>
<keyword evidence="2" id="KW-0560">Oxidoreductase</keyword>
<evidence type="ECO:0000256" key="3">
    <source>
        <dbReference type="ARBA" id="ARBA00023004"/>
    </source>
</evidence>
<dbReference type="GO" id="GO:0016491">
    <property type="term" value="F:oxidoreductase activity"/>
    <property type="evidence" value="ECO:0007669"/>
    <property type="project" value="UniProtKB-KW"/>
</dbReference>
<evidence type="ECO:0000313" key="6">
    <source>
        <dbReference type="EMBL" id="GAI32376.1"/>
    </source>
</evidence>
<accession>X1NQ93</accession>
<sequence length="76" mass="8792">VLIGGCHFGDCHYQNGNHKTARRVAFMHPLLKEMGIDQRRLRLEWISAAEGEKYTKVVREFTEEIKKLGPLRGNKL</sequence>
<dbReference type="InterPro" id="IPR003813">
    <property type="entry name" value="MvhD/FlpD"/>
</dbReference>